<proteinExistence type="predicted"/>
<dbReference type="Pfam" id="PF05699">
    <property type="entry name" value="Dimer_Tnp_hAT"/>
    <property type="match status" value="1"/>
</dbReference>
<keyword evidence="3" id="KW-0863">Zinc-finger</keyword>
<comment type="subcellular location">
    <subcellularLocation>
        <location evidence="1">Nucleus</location>
    </subcellularLocation>
</comment>
<dbReference type="PANTHER" id="PTHR46481">
    <property type="entry name" value="ZINC FINGER BED DOMAIN-CONTAINING PROTEIN 4"/>
    <property type="match status" value="1"/>
</dbReference>
<dbReference type="AlphaFoldDB" id="A0AAE0FA70"/>
<dbReference type="InterPro" id="IPR008906">
    <property type="entry name" value="HATC_C_dom"/>
</dbReference>
<dbReference type="GO" id="GO:0046983">
    <property type="term" value="F:protein dimerization activity"/>
    <property type="evidence" value="ECO:0007669"/>
    <property type="project" value="InterPro"/>
</dbReference>
<evidence type="ECO:0000313" key="8">
    <source>
        <dbReference type="Proteomes" id="UP001190700"/>
    </source>
</evidence>
<evidence type="ECO:0000256" key="4">
    <source>
        <dbReference type="ARBA" id="ARBA00022833"/>
    </source>
</evidence>
<sequence>MDNSDDEDEVVAIAAPFAEAIEHEDELVKYLALPLERADCDLQEWWKTHKFRFPSLAKMAREFLAVPASTAGVERIFSAAGQMHSDLRKSTKEETLQHSLMAALNTV</sequence>
<protein>
    <recommendedName>
        <fullName evidence="6">HAT C-terminal dimerisation domain-containing protein</fullName>
    </recommendedName>
</protein>
<evidence type="ECO:0000256" key="2">
    <source>
        <dbReference type="ARBA" id="ARBA00022723"/>
    </source>
</evidence>
<keyword evidence="8" id="KW-1185">Reference proteome</keyword>
<dbReference type="InterPro" id="IPR012337">
    <property type="entry name" value="RNaseH-like_sf"/>
</dbReference>
<organism evidence="7 8">
    <name type="scientific">Cymbomonas tetramitiformis</name>
    <dbReference type="NCBI Taxonomy" id="36881"/>
    <lineage>
        <taxon>Eukaryota</taxon>
        <taxon>Viridiplantae</taxon>
        <taxon>Chlorophyta</taxon>
        <taxon>Pyramimonadophyceae</taxon>
        <taxon>Pyramimonadales</taxon>
        <taxon>Pyramimonadaceae</taxon>
        <taxon>Cymbomonas</taxon>
    </lineage>
</organism>
<accession>A0AAE0FA70</accession>
<gene>
    <name evidence="7" type="ORF">CYMTET_34858</name>
</gene>
<dbReference type="InterPro" id="IPR052035">
    <property type="entry name" value="ZnF_BED_domain_contain"/>
</dbReference>
<dbReference type="EMBL" id="LGRX02022068">
    <property type="protein sequence ID" value="KAK3255986.1"/>
    <property type="molecule type" value="Genomic_DNA"/>
</dbReference>
<evidence type="ECO:0000256" key="1">
    <source>
        <dbReference type="ARBA" id="ARBA00004123"/>
    </source>
</evidence>
<evidence type="ECO:0000256" key="5">
    <source>
        <dbReference type="ARBA" id="ARBA00023242"/>
    </source>
</evidence>
<evidence type="ECO:0000259" key="6">
    <source>
        <dbReference type="Pfam" id="PF05699"/>
    </source>
</evidence>
<keyword evidence="2" id="KW-0479">Metal-binding</keyword>
<reference evidence="7 8" key="1">
    <citation type="journal article" date="2015" name="Genome Biol. Evol.">
        <title>Comparative Genomics of a Bacterivorous Green Alga Reveals Evolutionary Causalities and Consequences of Phago-Mixotrophic Mode of Nutrition.</title>
        <authorList>
            <person name="Burns J.A."/>
            <person name="Paasch A."/>
            <person name="Narechania A."/>
            <person name="Kim E."/>
        </authorList>
    </citation>
    <scope>NUCLEOTIDE SEQUENCE [LARGE SCALE GENOMIC DNA]</scope>
    <source>
        <strain evidence="7 8">PLY_AMNH</strain>
    </source>
</reference>
<dbReference type="GO" id="GO:0005634">
    <property type="term" value="C:nucleus"/>
    <property type="evidence" value="ECO:0007669"/>
    <property type="project" value="UniProtKB-SubCell"/>
</dbReference>
<dbReference type="PANTHER" id="PTHR46481:SF10">
    <property type="entry name" value="ZINC FINGER BED DOMAIN-CONTAINING PROTEIN 39"/>
    <property type="match status" value="1"/>
</dbReference>
<keyword evidence="5" id="KW-0539">Nucleus</keyword>
<name>A0AAE0FA70_9CHLO</name>
<dbReference type="SUPFAM" id="SSF53098">
    <property type="entry name" value="Ribonuclease H-like"/>
    <property type="match status" value="1"/>
</dbReference>
<dbReference type="Proteomes" id="UP001190700">
    <property type="component" value="Unassembled WGS sequence"/>
</dbReference>
<evidence type="ECO:0000313" key="7">
    <source>
        <dbReference type="EMBL" id="KAK3255986.1"/>
    </source>
</evidence>
<feature type="domain" description="HAT C-terminal dimerisation" evidence="6">
    <location>
        <begin position="26"/>
        <end position="99"/>
    </location>
</feature>
<dbReference type="GO" id="GO:0008270">
    <property type="term" value="F:zinc ion binding"/>
    <property type="evidence" value="ECO:0007669"/>
    <property type="project" value="UniProtKB-KW"/>
</dbReference>
<keyword evidence="4" id="KW-0862">Zinc</keyword>
<comment type="caution">
    <text evidence="7">The sequence shown here is derived from an EMBL/GenBank/DDBJ whole genome shotgun (WGS) entry which is preliminary data.</text>
</comment>
<evidence type="ECO:0000256" key="3">
    <source>
        <dbReference type="ARBA" id="ARBA00022771"/>
    </source>
</evidence>